<feature type="domain" description="Glycosyltransferase subfamily 4-like N-terminal" evidence="3">
    <location>
        <begin position="16"/>
        <end position="176"/>
    </location>
</feature>
<dbReference type="PANTHER" id="PTHR46401:SF2">
    <property type="entry name" value="GLYCOSYLTRANSFERASE WBBK-RELATED"/>
    <property type="match status" value="1"/>
</dbReference>
<dbReference type="InterPro" id="IPR028098">
    <property type="entry name" value="Glyco_trans_4-like_N"/>
</dbReference>
<organism evidence="4 5">
    <name type="scientific">Saltatorellus ferox</name>
    <dbReference type="NCBI Taxonomy" id="2528018"/>
    <lineage>
        <taxon>Bacteria</taxon>
        <taxon>Pseudomonadati</taxon>
        <taxon>Planctomycetota</taxon>
        <taxon>Planctomycetia</taxon>
        <taxon>Planctomycetia incertae sedis</taxon>
        <taxon>Saltatorellus</taxon>
    </lineage>
</organism>
<keyword evidence="4" id="KW-0328">Glycosyltransferase</keyword>
<dbReference type="CDD" id="cd03809">
    <property type="entry name" value="GT4_MtfB-like"/>
    <property type="match status" value="1"/>
</dbReference>
<evidence type="ECO:0000256" key="1">
    <source>
        <dbReference type="ARBA" id="ARBA00022679"/>
    </source>
</evidence>
<sequence>MKPLLDYRPALVNGQGIGRYVRELTRSLVALSEVDLALFAPTWARSEFAVESLGIERARLFRRTLPSKAVTRSLSALGLGVERLFRGGADLCHHTQYRRLPTRLPSVAMIHDLVFLDDERFMASATASRMSEFARWAASECAAITTPSETVADEVACRLDVPRERVFATPLGVDHALPGPLVAEGAAWEAAGEAAGTPYFFTAARIETRKNLGVVLRAFEQLDIPGVRWKIAGIRGDGAEVFEEALRRSPARDAIDLLGHVSESALRDLTMGAIAFVLVPLDEGFGLAPLEAMAMGTPAVSSRVPVVEEVCGGGAVLVNPSDEAALAIELRRLAAEPGVRDERARLGYEHAARFTWSVTAERTLDAYRFALSL</sequence>
<dbReference type="Gene3D" id="3.40.50.2000">
    <property type="entry name" value="Glycogen Phosphorylase B"/>
    <property type="match status" value="2"/>
</dbReference>
<dbReference type="InterPro" id="IPR001296">
    <property type="entry name" value="Glyco_trans_1"/>
</dbReference>
<dbReference type="SUPFAM" id="SSF53756">
    <property type="entry name" value="UDP-Glycosyltransferase/glycogen phosphorylase"/>
    <property type="match status" value="1"/>
</dbReference>
<gene>
    <name evidence="4" type="primary">gumH</name>
    <name evidence="4" type="ORF">Poly30_23460</name>
</gene>
<proteinExistence type="predicted"/>
<evidence type="ECO:0000313" key="5">
    <source>
        <dbReference type="Proteomes" id="UP000320390"/>
    </source>
</evidence>
<dbReference type="PANTHER" id="PTHR46401">
    <property type="entry name" value="GLYCOSYLTRANSFERASE WBBK-RELATED"/>
    <property type="match status" value="1"/>
</dbReference>
<name>A0A518ERV7_9BACT</name>
<dbReference type="EC" id="2.4.1.252" evidence="4"/>
<dbReference type="Proteomes" id="UP000320390">
    <property type="component" value="Chromosome"/>
</dbReference>
<evidence type="ECO:0000259" key="2">
    <source>
        <dbReference type="Pfam" id="PF00534"/>
    </source>
</evidence>
<accession>A0A518ERV7</accession>
<dbReference type="EMBL" id="CP036434">
    <property type="protein sequence ID" value="QDV06830.1"/>
    <property type="molecule type" value="Genomic_DNA"/>
</dbReference>
<reference evidence="4 5" key="1">
    <citation type="submission" date="2019-02" db="EMBL/GenBank/DDBJ databases">
        <title>Deep-cultivation of Planctomycetes and their phenomic and genomic characterization uncovers novel biology.</title>
        <authorList>
            <person name="Wiegand S."/>
            <person name="Jogler M."/>
            <person name="Boedeker C."/>
            <person name="Pinto D."/>
            <person name="Vollmers J."/>
            <person name="Rivas-Marin E."/>
            <person name="Kohn T."/>
            <person name="Peeters S.H."/>
            <person name="Heuer A."/>
            <person name="Rast P."/>
            <person name="Oberbeckmann S."/>
            <person name="Bunk B."/>
            <person name="Jeske O."/>
            <person name="Meyerdierks A."/>
            <person name="Storesund J.E."/>
            <person name="Kallscheuer N."/>
            <person name="Luecker S."/>
            <person name="Lage O.M."/>
            <person name="Pohl T."/>
            <person name="Merkel B.J."/>
            <person name="Hornburger P."/>
            <person name="Mueller R.-W."/>
            <person name="Bruemmer F."/>
            <person name="Labrenz M."/>
            <person name="Spormann A.M."/>
            <person name="Op den Camp H."/>
            <person name="Overmann J."/>
            <person name="Amann R."/>
            <person name="Jetten M.S.M."/>
            <person name="Mascher T."/>
            <person name="Medema M.H."/>
            <person name="Devos D.P."/>
            <person name="Kaster A.-K."/>
            <person name="Ovreas L."/>
            <person name="Rohde M."/>
            <person name="Galperin M.Y."/>
            <person name="Jogler C."/>
        </authorList>
    </citation>
    <scope>NUCLEOTIDE SEQUENCE [LARGE SCALE GENOMIC DNA]</scope>
    <source>
        <strain evidence="4 5">Poly30</strain>
    </source>
</reference>
<evidence type="ECO:0000313" key="4">
    <source>
        <dbReference type="EMBL" id="QDV06830.1"/>
    </source>
</evidence>
<protein>
    <submittedName>
        <fullName evidence="4">GDP-mannose:cellobiosyl-diphosphopolyprenol alpha-mannosyltransferase</fullName>
        <ecNumber evidence="4">2.4.1.252</ecNumber>
    </submittedName>
</protein>
<dbReference type="GO" id="GO:0016757">
    <property type="term" value="F:glycosyltransferase activity"/>
    <property type="evidence" value="ECO:0007669"/>
    <property type="project" value="UniProtKB-KW"/>
</dbReference>
<dbReference type="Pfam" id="PF13439">
    <property type="entry name" value="Glyco_transf_4"/>
    <property type="match status" value="1"/>
</dbReference>
<evidence type="ECO:0000259" key="3">
    <source>
        <dbReference type="Pfam" id="PF13439"/>
    </source>
</evidence>
<feature type="domain" description="Glycosyl transferase family 1" evidence="2">
    <location>
        <begin position="194"/>
        <end position="348"/>
    </location>
</feature>
<keyword evidence="5" id="KW-1185">Reference proteome</keyword>
<dbReference type="OrthoDB" id="283384at2"/>
<dbReference type="AlphaFoldDB" id="A0A518ERV7"/>
<keyword evidence="1 4" id="KW-0808">Transferase</keyword>
<dbReference type="GO" id="GO:0009103">
    <property type="term" value="P:lipopolysaccharide biosynthetic process"/>
    <property type="evidence" value="ECO:0007669"/>
    <property type="project" value="TreeGrafter"/>
</dbReference>
<dbReference type="RefSeq" id="WP_145197340.1">
    <property type="nucleotide sequence ID" value="NZ_CP036434.1"/>
</dbReference>
<dbReference type="Pfam" id="PF00534">
    <property type="entry name" value="Glycos_transf_1"/>
    <property type="match status" value="1"/>
</dbReference>